<gene>
    <name evidence="1" type="ORF">LCGC14_2618790</name>
</gene>
<accession>A0A0F9CEP1</accession>
<dbReference type="EMBL" id="LAZR01044638">
    <property type="protein sequence ID" value="KKL04166.1"/>
    <property type="molecule type" value="Genomic_DNA"/>
</dbReference>
<reference evidence="1" key="1">
    <citation type="journal article" date="2015" name="Nature">
        <title>Complex archaea that bridge the gap between prokaryotes and eukaryotes.</title>
        <authorList>
            <person name="Spang A."/>
            <person name="Saw J.H."/>
            <person name="Jorgensen S.L."/>
            <person name="Zaremba-Niedzwiedzka K."/>
            <person name="Martijn J."/>
            <person name="Lind A.E."/>
            <person name="van Eijk R."/>
            <person name="Schleper C."/>
            <person name="Guy L."/>
            <person name="Ettema T.J."/>
        </authorList>
    </citation>
    <scope>NUCLEOTIDE SEQUENCE</scope>
</reference>
<organism evidence="1">
    <name type="scientific">marine sediment metagenome</name>
    <dbReference type="NCBI Taxonomy" id="412755"/>
    <lineage>
        <taxon>unclassified sequences</taxon>
        <taxon>metagenomes</taxon>
        <taxon>ecological metagenomes</taxon>
    </lineage>
</organism>
<sequence>MKTKVIPIVVKPEVVKKLRADVDHAEQDAATDKLLAGLKLGDVETKLQKEITALKDRVSLLEQ</sequence>
<protein>
    <submittedName>
        <fullName evidence="1">Uncharacterized protein</fullName>
    </submittedName>
</protein>
<name>A0A0F9CEP1_9ZZZZ</name>
<dbReference type="AlphaFoldDB" id="A0A0F9CEP1"/>
<proteinExistence type="predicted"/>
<comment type="caution">
    <text evidence="1">The sequence shown here is derived from an EMBL/GenBank/DDBJ whole genome shotgun (WGS) entry which is preliminary data.</text>
</comment>
<evidence type="ECO:0000313" key="1">
    <source>
        <dbReference type="EMBL" id="KKL04166.1"/>
    </source>
</evidence>